<dbReference type="InterPro" id="IPR050834">
    <property type="entry name" value="Glycosyltransf_2"/>
</dbReference>
<dbReference type="InterPro" id="IPR029044">
    <property type="entry name" value="Nucleotide-diphossugar_trans"/>
</dbReference>
<keyword evidence="3" id="KW-1185">Reference proteome</keyword>
<protein>
    <recommendedName>
        <fullName evidence="1">Glycosyltransferase 2-like domain-containing protein</fullName>
    </recommendedName>
</protein>
<dbReference type="Gene3D" id="3.90.550.10">
    <property type="entry name" value="Spore Coat Polysaccharide Biosynthesis Protein SpsA, Chain A"/>
    <property type="match status" value="1"/>
</dbReference>
<dbReference type="Proteomes" id="UP000199032">
    <property type="component" value="Unassembled WGS sequence"/>
</dbReference>
<dbReference type="PANTHER" id="PTHR43685">
    <property type="entry name" value="GLYCOSYLTRANSFERASE"/>
    <property type="match status" value="1"/>
</dbReference>
<organism evidence="2 3">
    <name type="scientific">Candidatus Nitrospira nitrosa</name>
    <dbReference type="NCBI Taxonomy" id="1742972"/>
    <lineage>
        <taxon>Bacteria</taxon>
        <taxon>Pseudomonadati</taxon>
        <taxon>Nitrospirota</taxon>
        <taxon>Nitrospiria</taxon>
        <taxon>Nitrospirales</taxon>
        <taxon>Nitrospiraceae</taxon>
        <taxon>Nitrospira</taxon>
    </lineage>
</organism>
<accession>A0A0S4LGM0</accession>
<feature type="domain" description="Glycosyltransferase 2-like" evidence="1">
    <location>
        <begin position="9"/>
        <end position="100"/>
    </location>
</feature>
<dbReference type="SUPFAM" id="SSF53448">
    <property type="entry name" value="Nucleotide-diphospho-sugar transferases"/>
    <property type="match status" value="1"/>
</dbReference>
<name>A0A0S4LGM0_9BACT</name>
<dbReference type="Pfam" id="PF00535">
    <property type="entry name" value="Glycos_transf_2"/>
    <property type="match status" value="1"/>
</dbReference>
<dbReference type="PANTHER" id="PTHR43685:SF11">
    <property type="entry name" value="GLYCOSYLTRANSFERASE TAGX-RELATED"/>
    <property type="match status" value="1"/>
</dbReference>
<gene>
    <name evidence="2" type="ORF">COMA1_30028</name>
</gene>
<dbReference type="OrthoDB" id="5291101at2"/>
<evidence type="ECO:0000259" key="1">
    <source>
        <dbReference type="Pfam" id="PF00535"/>
    </source>
</evidence>
<dbReference type="STRING" id="1742972.COMA1_30028"/>
<dbReference type="AlphaFoldDB" id="A0A0S4LGM0"/>
<dbReference type="CDD" id="cd06433">
    <property type="entry name" value="GT_2_WfgS_like"/>
    <property type="match status" value="1"/>
</dbReference>
<proteinExistence type="predicted"/>
<reference evidence="2 3" key="1">
    <citation type="submission" date="2015-10" db="EMBL/GenBank/DDBJ databases">
        <authorList>
            <person name="Gilbert D.G."/>
        </authorList>
    </citation>
    <scope>NUCLEOTIDE SEQUENCE [LARGE SCALE GENOMIC DNA]</scope>
    <source>
        <strain evidence="2">COMA1</strain>
    </source>
</reference>
<dbReference type="InterPro" id="IPR001173">
    <property type="entry name" value="Glyco_trans_2-like"/>
</dbReference>
<sequence>MHTSPLKISIVTPSFNQVSFLHETIDSVLSQRDPNCEYVIIDGGSTDGSVDLIKQHAGRLRYWISEPDQGPYDAINKGFSHTTGDIMAWINSDDKYTPWAFSVVRDIFTQFPEIQWLSTVQALGWNAKGQATSINFGGGFNRTSFLKGGNLPTKGSFQRRFIQQESTFWRRSLWEQAGGRLDTTFHLAADFELWARFYQHSELYGVMVPLGGFRSHGNQRSVLHAQEYLAEAEMILKQNGGSPCPCPEAVLRGVLWKTCRYLSLKPIPEWVRMVAQWSGLTFPSKVIVWGGTEWRMISGFVV</sequence>
<dbReference type="EMBL" id="CZQA01000009">
    <property type="protein sequence ID" value="CUS36383.1"/>
    <property type="molecule type" value="Genomic_DNA"/>
</dbReference>
<evidence type="ECO:0000313" key="2">
    <source>
        <dbReference type="EMBL" id="CUS36383.1"/>
    </source>
</evidence>
<dbReference type="RefSeq" id="WP_090748943.1">
    <property type="nucleotide sequence ID" value="NZ_CZQA01000009.1"/>
</dbReference>
<evidence type="ECO:0000313" key="3">
    <source>
        <dbReference type="Proteomes" id="UP000199032"/>
    </source>
</evidence>